<evidence type="ECO:0000256" key="3">
    <source>
        <dbReference type="ARBA" id="ARBA00023163"/>
    </source>
</evidence>
<keyword evidence="1" id="KW-0805">Transcription regulation</keyword>
<dbReference type="AlphaFoldDB" id="A0A956N9V3"/>
<keyword evidence="2" id="KW-0238">DNA-binding</keyword>
<reference evidence="6" key="1">
    <citation type="submission" date="2020-04" db="EMBL/GenBank/DDBJ databases">
        <authorList>
            <person name="Zhang T."/>
        </authorList>
    </citation>
    <scope>NUCLEOTIDE SEQUENCE</scope>
    <source>
        <strain evidence="6">HKST-UBA02</strain>
    </source>
</reference>
<protein>
    <submittedName>
        <fullName evidence="6">Crp/Fnr family transcriptional regulator</fullName>
    </submittedName>
</protein>
<gene>
    <name evidence="6" type="ORF">KDA27_03575</name>
</gene>
<dbReference type="PROSITE" id="PS50042">
    <property type="entry name" value="CNMP_BINDING_3"/>
    <property type="match status" value="1"/>
</dbReference>
<sequence length="219" mass="24020">METMRKVLPATATLSSRLLTELTRHGRFVEFDQGTTLFDDGDACSGLLVVTKGRARVSKQSPDGRELLLYEIEPGEFCVLTVNCLLGRTRYPAKGDAVEEIAGVLVPGDLFERLIASSPDFREAVFKMLGARLSEMLVLVEQVAFARLDARLAALLIRYGRTRGSVLVTHQQLADDLGCTREIVSRLLTSFQAQGLVTLGRKRIELANPEKLAGLAEEG</sequence>
<evidence type="ECO:0000256" key="2">
    <source>
        <dbReference type="ARBA" id="ARBA00023125"/>
    </source>
</evidence>
<feature type="domain" description="Cyclic nucleotide-binding" evidence="4">
    <location>
        <begin position="10"/>
        <end position="77"/>
    </location>
</feature>
<proteinExistence type="predicted"/>
<dbReference type="PANTHER" id="PTHR24567">
    <property type="entry name" value="CRP FAMILY TRANSCRIPTIONAL REGULATORY PROTEIN"/>
    <property type="match status" value="1"/>
</dbReference>
<dbReference type="Proteomes" id="UP000739538">
    <property type="component" value="Unassembled WGS sequence"/>
</dbReference>
<reference evidence="6" key="2">
    <citation type="journal article" date="2021" name="Microbiome">
        <title>Successional dynamics and alternative stable states in a saline activated sludge microbial community over 9 years.</title>
        <authorList>
            <person name="Wang Y."/>
            <person name="Ye J."/>
            <person name="Ju F."/>
            <person name="Liu L."/>
            <person name="Boyd J.A."/>
            <person name="Deng Y."/>
            <person name="Parks D.H."/>
            <person name="Jiang X."/>
            <person name="Yin X."/>
            <person name="Woodcroft B.J."/>
            <person name="Tyson G.W."/>
            <person name="Hugenholtz P."/>
            <person name="Polz M.F."/>
            <person name="Zhang T."/>
        </authorList>
    </citation>
    <scope>NUCLEOTIDE SEQUENCE</scope>
    <source>
        <strain evidence="6">HKST-UBA02</strain>
    </source>
</reference>
<dbReference type="InterPro" id="IPR018490">
    <property type="entry name" value="cNMP-bd_dom_sf"/>
</dbReference>
<dbReference type="CDD" id="cd00038">
    <property type="entry name" value="CAP_ED"/>
    <property type="match status" value="1"/>
</dbReference>
<dbReference type="InterPro" id="IPR014710">
    <property type="entry name" value="RmlC-like_jellyroll"/>
</dbReference>
<evidence type="ECO:0000259" key="4">
    <source>
        <dbReference type="PROSITE" id="PS50042"/>
    </source>
</evidence>
<dbReference type="GO" id="GO:0005829">
    <property type="term" value="C:cytosol"/>
    <property type="evidence" value="ECO:0007669"/>
    <property type="project" value="TreeGrafter"/>
</dbReference>
<dbReference type="SUPFAM" id="SSF51206">
    <property type="entry name" value="cAMP-binding domain-like"/>
    <property type="match status" value="1"/>
</dbReference>
<dbReference type="InterPro" id="IPR050397">
    <property type="entry name" value="Env_Response_Regulators"/>
</dbReference>
<dbReference type="InterPro" id="IPR012318">
    <property type="entry name" value="HTH_CRP"/>
</dbReference>
<dbReference type="SMART" id="SM00419">
    <property type="entry name" value="HTH_CRP"/>
    <property type="match status" value="1"/>
</dbReference>
<evidence type="ECO:0000259" key="5">
    <source>
        <dbReference type="PROSITE" id="PS51063"/>
    </source>
</evidence>
<feature type="domain" description="HTH crp-type" evidence="5">
    <location>
        <begin position="146"/>
        <end position="210"/>
    </location>
</feature>
<dbReference type="Gene3D" id="2.60.120.10">
    <property type="entry name" value="Jelly Rolls"/>
    <property type="match status" value="1"/>
</dbReference>
<name>A0A956N9V3_UNCEI</name>
<dbReference type="Pfam" id="PF13545">
    <property type="entry name" value="HTH_Crp_2"/>
    <property type="match status" value="1"/>
</dbReference>
<dbReference type="GO" id="GO:0003677">
    <property type="term" value="F:DNA binding"/>
    <property type="evidence" value="ECO:0007669"/>
    <property type="project" value="UniProtKB-KW"/>
</dbReference>
<evidence type="ECO:0000256" key="1">
    <source>
        <dbReference type="ARBA" id="ARBA00023015"/>
    </source>
</evidence>
<dbReference type="InterPro" id="IPR036390">
    <property type="entry name" value="WH_DNA-bd_sf"/>
</dbReference>
<dbReference type="Gene3D" id="1.10.10.10">
    <property type="entry name" value="Winged helix-like DNA-binding domain superfamily/Winged helix DNA-binding domain"/>
    <property type="match status" value="1"/>
</dbReference>
<accession>A0A956N9V3</accession>
<evidence type="ECO:0000313" key="6">
    <source>
        <dbReference type="EMBL" id="MCA9754857.1"/>
    </source>
</evidence>
<dbReference type="PANTHER" id="PTHR24567:SF74">
    <property type="entry name" value="HTH-TYPE TRANSCRIPTIONAL REGULATOR ARCR"/>
    <property type="match status" value="1"/>
</dbReference>
<dbReference type="GO" id="GO:0003700">
    <property type="term" value="F:DNA-binding transcription factor activity"/>
    <property type="evidence" value="ECO:0007669"/>
    <property type="project" value="TreeGrafter"/>
</dbReference>
<evidence type="ECO:0000313" key="7">
    <source>
        <dbReference type="Proteomes" id="UP000739538"/>
    </source>
</evidence>
<organism evidence="6 7">
    <name type="scientific">Eiseniibacteriota bacterium</name>
    <dbReference type="NCBI Taxonomy" id="2212470"/>
    <lineage>
        <taxon>Bacteria</taxon>
        <taxon>Candidatus Eiseniibacteriota</taxon>
    </lineage>
</organism>
<comment type="caution">
    <text evidence="6">The sequence shown here is derived from an EMBL/GenBank/DDBJ whole genome shotgun (WGS) entry which is preliminary data.</text>
</comment>
<dbReference type="SMART" id="SM00100">
    <property type="entry name" value="cNMP"/>
    <property type="match status" value="1"/>
</dbReference>
<dbReference type="PRINTS" id="PR00034">
    <property type="entry name" value="HTHCRP"/>
</dbReference>
<keyword evidence="3" id="KW-0804">Transcription</keyword>
<dbReference type="PROSITE" id="PS51063">
    <property type="entry name" value="HTH_CRP_2"/>
    <property type="match status" value="1"/>
</dbReference>
<dbReference type="SUPFAM" id="SSF46785">
    <property type="entry name" value="Winged helix' DNA-binding domain"/>
    <property type="match status" value="1"/>
</dbReference>
<dbReference type="InterPro" id="IPR036388">
    <property type="entry name" value="WH-like_DNA-bd_sf"/>
</dbReference>
<dbReference type="InterPro" id="IPR000595">
    <property type="entry name" value="cNMP-bd_dom"/>
</dbReference>
<dbReference type="EMBL" id="JAGQHS010000011">
    <property type="protein sequence ID" value="MCA9754857.1"/>
    <property type="molecule type" value="Genomic_DNA"/>
</dbReference>
<dbReference type="Pfam" id="PF00027">
    <property type="entry name" value="cNMP_binding"/>
    <property type="match status" value="1"/>
</dbReference>